<dbReference type="AlphaFoldDB" id="A0A4C1U9H4"/>
<dbReference type="Proteomes" id="UP000299102">
    <property type="component" value="Unassembled WGS sequence"/>
</dbReference>
<sequence>MHPLLIINSMRCCLKEMQCCTSLTTSDIRSCTSSVDYPFIHDVPSFELFPASFFDRASVSSYRRNLIKPLRMMWYGCLLVHGVRYTVVAKRLKIEGLIPRRPRAWPRAANVRRHRCQNRSRRLDVHLEARSVCHNLTQVKNLIGLCLRG</sequence>
<accession>A0A4C1U9H4</accession>
<evidence type="ECO:0000313" key="1">
    <source>
        <dbReference type="EMBL" id="GBP22740.1"/>
    </source>
</evidence>
<comment type="caution">
    <text evidence="1">The sequence shown here is derived from an EMBL/GenBank/DDBJ whole genome shotgun (WGS) entry which is preliminary data.</text>
</comment>
<organism evidence="1 2">
    <name type="scientific">Eumeta variegata</name>
    <name type="common">Bagworm moth</name>
    <name type="synonym">Eumeta japonica</name>
    <dbReference type="NCBI Taxonomy" id="151549"/>
    <lineage>
        <taxon>Eukaryota</taxon>
        <taxon>Metazoa</taxon>
        <taxon>Ecdysozoa</taxon>
        <taxon>Arthropoda</taxon>
        <taxon>Hexapoda</taxon>
        <taxon>Insecta</taxon>
        <taxon>Pterygota</taxon>
        <taxon>Neoptera</taxon>
        <taxon>Endopterygota</taxon>
        <taxon>Lepidoptera</taxon>
        <taxon>Glossata</taxon>
        <taxon>Ditrysia</taxon>
        <taxon>Tineoidea</taxon>
        <taxon>Psychidae</taxon>
        <taxon>Oiketicinae</taxon>
        <taxon>Eumeta</taxon>
    </lineage>
</organism>
<keyword evidence="2" id="KW-1185">Reference proteome</keyword>
<dbReference type="EMBL" id="BGZK01000143">
    <property type="protein sequence ID" value="GBP22740.1"/>
    <property type="molecule type" value="Genomic_DNA"/>
</dbReference>
<name>A0A4C1U9H4_EUMVA</name>
<gene>
    <name evidence="1" type="ORF">EVAR_13530_1</name>
</gene>
<reference evidence="1 2" key="1">
    <citation type="journal article" date="2019" name="Commun. Biol.">
        <title>The bagworm genome reveals a unique fibroin gene that provides high tensile strength.</title>
        <authorList>
            <person name="Kono N."/>
            <person name="Nakamura H."/>
            <person name="Ohtoshi R."/>
            <person name="Tomita M."/>
            <person name="Numata K."/>
            <person name="Arakawa K."/>
        </authorList>
    </citation>
    <scope>NUCLEOTIDE SEQUENCE [LARGE SCALE GENOMIC DNA]</scope>
</reference>
<evidence type="ECO:0000313" key="2">
    <source>
        <dbReference type="Proteomes" id="UP000299102"/>
    </source>
</evidence>
<proteinExistence type="predicted"/>
<protein>
    <submittedName>
        <fullName evidence="1">Uncharacterized protein</fullName>
    </submittedName>
</protein>